<proteinExistence type="predicted"/>
<accession>A0AA40EJH7</accession>
<feature type="region of interest" description="Disordered" evidence="1">
    <location>
        <begin position="79"/>
        <end position="103"/>
    </location>
</feature>
<comment type="caution">
    <text evidence="2">The sequence shown here is derived from an EMBL/GenBank/DDBJ whole genome shotgun (WGS) entry which is preliminary data.</text>
</comment>
<evidence type="ECO:0000256" key="1">
    <source>
        <dbReference type="SAM" id="MobiDB-lite"/>
    </source>
</evidence>
<gene>
    <name evidence="2" type="ORF">B0T18DRAFT_418098</name>
</gene>
<reference evidence="2" key="1">
    <citation type="submission" date="2023-06" db="EMBL/GenBank/DDBJ databases">
        <title>Genome-scale phylogeny and comparative genomics of the fungal order Sordariales.</title>
        <authorList>
            <consortium name="Lawrence Berkeley National Laboratory"/>
            <person name="Hensen N."/>
            <person name="Bonometti L."/>
            <person name="Westerberg I."/>
            <person name="Brannstrom I.O."/>
            <person name="Guillou S."/>
            <person name="Cros-Aarteil S."/>
            <person name="Calhoun S."/>
            <person name="Haridas S."/>
            <person name="Kuo A."/>
            <person name="Mondo S."/>
            <person name="Pangilinan J."/>
            <person name="Riley R."/>
            <person name="LaButti K."/>
            <person name="Andreopoulos B."/>
            <person name="Lipzen A."/>
            <person name="Chen C."/>
            <person name="Yanf M."/>
            <person name="Daum C."/>
            <person name="Ng V."/>
            <person name="Clum A."/>
            <person name="Steindorff A."/>
            <person name="Ohm R."/>
            <person name="Martin F."/>
            <person name="Silar P."/>
            <person name="Natvig D."/>
            <person name="Lalanne C."/>
            <person name="Gautier V."/>
            <person name="Ament-velasquez S.L."/>
            <person name="Kruys A."/>
            <person name="Hutchinson M.I."/>
            <person name="Powell A.J."/>
            <person name="Barry K."/>
            <person name="Miller A.N."/>
            <person name="Grigoriev I.V."/>
            <person name="Debuchy R."/>
            <person name="Gladieux P."/>
            <person name="Thoren M.H."/>
            <person name="Johannesson H."/>
        </authorList>
    </citation>
    <scope>NUCLEOTIDE SEQUENCE</scope>
    <source>
        <strain evidence="2">SMH3187-1</strain>
    </source>
</reference>
<feature type="region of interest" description="Disordered" evidence="1">
    <location>
        <begin position="126"/>
        <end position="148"/>
    </location>
</feature>
<protein>
    <submittedName>
        <fullName evidence="2">Uncharacterized protein</fullName>
    </submittedName>
</protein>
<keyword evidence="3" id="KW-1185">Reference proteome</keyword>
<dbReference type="Proteomes" id="UP001172155">
    <property type="component" value="Unassembled WGS sequence"/>
</dbReference>
<dbReference type="AlphaFoldDB" id="A0AA40EJH7"/>
<sequence>MPPRSIGRRVGLQIIFHGGAGSLKGPMLSRHFQTDDTDGTAALEKATALQESQPLHPPTTTATSRGVFCLPGQQASILVSHGAKQSDGSGGGGGDEGKSRHTPEYWTIPHPLTVGLVSASPRQTHAPQLWGIGTPAPRRNGKTWGAGEQAVPGLWSRDARLDVTSFKTRISALRCAFPPSSTARPPPFLACSPTNQQSQDPPRGTHHHYWLFVYSCPSSGSIPELRLLTHSMPRTAGFVWSPGLSTWLLASPSLTYTHTHKCLLHAPRGEGPTSQQVLSNCRS</sequence>
<name>A0AA40EJH7_9PEZI</name>
<evidence type="ECO:0000313" key="3">
    <source>
        <dbReference type="Proteomes" id="UP001172155"/>
    </source>
</evidence>
<evidence type="ECO:0000313" key="2">
    <source>
        <dbReference type="EMBL" id="KAK0740499.1"/>
    </source>
</evidence>
<dbReference type="EMBL" id="JAUKUD010000006">
    <property type="protein sequence ID" value="KAK0740499.1"/>
    <property type="molecule type" value="Genomic_DNA"/>
</dbReference>
<organism evidence="2 3">
    <name type="scientific">Schizothecium vesticola</name>
    <dbReference type="NCBI Taxonomy" id="314040"/>
    <lineage>
        <taxon>Eukaryota</taxon>
        <taxon>Fungi</taxon>
        <taxon>Dikarya</taxon>
        <taxon>Ascomycota</taxon>
        <taxon>Pezizomycotina</taxon>
        <taxon>Sordariomycetes</taxon>
        <taxon>Sordariomycetidae</taxon>
        <taxon>Sordariales</taxon>
        <taxon>Schizotheciaceae</taxon>
        <taxon>Schizothecium</taxon>
    </lineage>
</organism>